<dbReference type="PROSITE" id="PS51257">
    <property type="entry name" value="PROKAR_LIPOPROTEIN"/>
    <property type="match status" value="1"/>
</dbReference>
<organism evidence="2 4">
    <name type="scientific">Iris pallida</name>
    <name type="common">Sweet iris</name>
    <dbReference type="NCBI Taxonomy" id="29817"/>
    <lineage>
        <taxon>Eukaryota</taxon>
        <taxon>Viridiplantae</taxon>
        <taxon>Streptophyta</taxon>
        <taxon>Embryophyta</taxon>
        <taxon>Tracheophyta</taxon>
        <taxon>Spermatophyta</taxon>
        <taxon>Magnoliopsida</taxon>
        <taxon>Liliopsida</taxon>
        <taxon>Asparagales</taxon>
        <taxon>Iridaceae</taxon>
        <taxon>Iridoideae</taxon>
        <taxon>Irideae</taxon>
        <taxon>Iris</taxon>
    </lineage>
</organism>
<dbReference type="EMBL" id="JANAVB010035220">
    <property type="protein sequence ID" value="KAJ6805722.1"/>
    <property type="molecule type" value="Genomic_DNA"/>
</dbReference>
<reference evidence="2" key="2">
    <citation type="submission" date="2023-04" db="EMBL/GenBank/DDBJ databases">
        <authorList>
            <person name="Bruccoleri R.E."/>
            <person name="Oakeley E.J."/>
            <person name="Faust A.-M."/>
            <person name="Dessus-Babus S."/>
            <person name="Altorfer M."/>
            <person name="Burckhardt D."/>
            <person name="Oertli M."/>
            <person name="Naumann U."/>
            <person name="Petersen F."/>
            <person name="Wong J."/>
        </authorList>
    </citation>
    <scope>NUCLEOTIDE SEQUENCE</scope>
    <source>
        <strain evidence="2">GSM-AAB239-AS_SAM_17_03QT</strain>
        <tissue evidence="2">Leaf</tissue>
    </source>
</reference>
<evidence type="ECO:0000313" key="2">
    <source>
        <dbReference type="EMBL" id="KAJ6805722.1"/>
    </source>
</evidence>
<protein>
    <submittedName>
        <fullName evidence="2">Formin-like protein 6</fullName>
    </submittedName>
</protein>
<gene>
    <name evidence="3" type="ORF">M6B38_164545</name>
    <name evidence="2" type="ORF">M6B38_178515</name>
</gene>
<keyword evidence="4" id="KW-1185">Reference proteome</keyword>
<comment type="caution">
    <text evidence="2">The sequence shown here is derived from an EMBL/GenBank/DDBJ whole genome shotgun (WGS) entry which is preliminary data.</text>
</comment>
<sequence>MPSPEKPPWLNGLASSCRTRRLIHAVNAGRSERRAAATTSSKPSCPREHSVSKFYRGRRSPSAPDRCLHRRPVCVSPRRPTEERHCGLCLTSVPRTVLR</sequence>
<dbReference type="EMBL" id="JANAVB010033220">
    <property type="protein sequence ID" value="KAJ6808600.1"/>
    <property type="molecule type" value="Genomic_DNA"/>
</dbReference>
<dbReference type="AlphaFoldDB" id="A0AAX6ENH6"/>
<dbReference type="Proteomes" id="UP001140949">
    <property type="component" value="Unassembled WGS sequence"/>
</dbReference>
<reference evidence="2" key="1">
    <citation type="journal article" date="2023" name="GigaByte">
        <title>Genome assembly of the bearded iris, Iris pallida Lam.</title>
        <authorList>
            <person name="Bruccoleri R.E."/>
            <person name="Oakeley E.J."/>
            <person name="Faust A.M.E."/>
            <person name="Altorfer M."/>
            <person name="Dessus-Babus S."/>
            <person name="Burckhardt D."/>
            <person name="Oertli M."/>
            <person name="Naumann U."/>
            <person name="Petersen F."/>
            <person name="Wong J."/>
        </authorList>
    </citation>
    <scope>NUCLEOTIDE SEQUENCE</scope>
    <source>
        <strain evidence="2">GSM-AAB239-AS_SAM_17_03QT</strain>
    </source>
</reference>
<name>A0AAX6ENH6_IRIPA</name>
<feature type="region of interest" description="Disordered" evidence="1">
    <location>
        <begin position="28"/>
        <end position="63"/>
    </location>
</feature>
<proteinExistence type="predicted"/>
<accession>A0AAX6ENH6</accession>
<evidence type="ECO:0000313" key="4">
    <source>
        <dbReference type="Proteomes" id="UP001140949"/>
    </source>
</evidence>
<evidence type="ECO:0000256" key="1">
    <source>
        <dbReference type="SAM" id="MobiDB-lite"/>
    </source>
</evidence>
<evidence type="ECO:0000313" key="3">
    <source>
        <dbReference type="EMBL" id="KAJ6808600.1"/>
    </source>
</evidence>